<dbReference type="GO" id="GO:0060294">
    <property type="term" value="P:cilium movement involved in cell motility"/>
    <property type="evidence" value="ECO:0007669"/>
    <property type="project" value="InterPro"/>
</dbReference>
<reference evidence="3" key="1">
    <citation type="submission" date="2005-09" db="EMBL/GenBank/DDBJ databases">
        <authorList>
            <person name="Mural R.J."/>
            <person name="Li P.W."/>
            <person name="Adams M.D."/>
            <person name="Amanatides P.G."/>
            <person name="Baden-Tillson H."/>
            <person name="Barnstead M."/>
            <person name="Chin S.H."/>
            <person name="Dew I."/>
            <person name="Evans C.A."/>
            <person name="Ferriera S."/>
            <person name="Flanigan M."/>
            <person name="Fosler C."/>
            <person name="Glodek A."/>
            <person name="Gu Z."/>
            <person name="Holt R.A."/>
            <person name="Jennings D."/>
            <person name="Kraft C.L."/>
            <person name="Lu F."/>
            <person name="Nguyen T."/>
            <person name="Nusskern D.R."/>
            <person name="Pfannkoch C.M."/>
            <person name="Sitter C."/>
            <person name="Sutton G.G."/>
            <person name="Venter J.C."/>
            <person name="Wang Z."/>
            <person name="Woodage T."/>
            <person name="Zheng X.H."/>
            <person name="Zhong F."/>
        </authorList>
    </citation>
    <scope>NUCLEOTIDE SEQUENCE [LARGE SCALE GENOMIC DNA]</scope>
    <source>
        <strain>BN</strain>
        <strain evidence="3">Sprague-Dawley</strain>
    </source>
</reference>
<dbReference type="AlphaFoldDB" id="A6HXC2"/>
<accession>A6HXC2</accession>
<dbReference type="EMBL" id="CH473953">
    <property type="protein sequence ID" value="EDM11853.1"/>
    <property type="molecule type" value="Genomic_DNA"/>
</dbReference>
<dbReference type="PANTHER" id="PTHR15977">
    <property type="entry name" value="CILIA- AND FLAGELLA-ASSOCIATED PROTEIN 46"/>
    <property type="match status" value="1"/>
</dbReference>
<protein>
    <submittedName>
        <fullName evidence="2">RCG48598</fullName>
    </submittedName>
</protein>
<sequence>MLLIERAQQLGGAEEFWYNLTLTLAESILSSEDEGKEISVCGLFQKLIETFRTLQSERPNRVSILEFFIMELEARCVKLQSRFACNMIGKELKKYPLLLKELEDHLLEVEENFVSGGYHKNYVDLKLEHARIKRVPGTCSCCYYSYAPQLCAQNEKDEEQKTAYYLEMYSLSQKAISEEEELFHRVQGMLSLQDLQNINSPLMRRLARLKLSLAETCLELLQIVCKETLELQMEQNSFEKLLADFLQNTSDYSSIGLVTADSLQWFFLKRTLPHLVLAQLESLHPLCVGCMDIRAQLLILAGKALHVLSVQTDPVYPSFCWEEELLKSVMLAQRFLAQTSEVLLQCIQTALSSNLLDIVATASIEMVECIGVLDPITTCHFLTLSQSCSTSEMARKILLTATSNTSSSQLAALLQLHQRLRQQDKMSTSLFASIEQKLATTFRAWQSLCVTDQHFNILNEIPPMFQILFLQHSQDRSYLYGAAFERPRTMPTLKGKTVVVGGHCKVTRVATSPTAISDLLTKVQLFRRHAQVQQDLSIQSLSTILEHTEEYLKPITPLFTFPDTRNQMPTAVSDAGKNKGKDKERKASLPSGQPDPEYMILIVDKLLLDLPLEGLSVFNEVTSLSRDFSLQMLWNRLHKEEKEGIVKKEIKSKEIKKKTPGKKGKDSALVPVCP</sequence>
<proteinExistence type="predicted"/>
<gene>
    <name evidence="2" type="ORF">rCG_48598</name>
</gene>
<feature type="compositionally biased region" description="Basic and acidic residues" evidence="1">
    <location>
        <begin position="576"/>
        <end position="587"/>
    </location>
</feature>
<dbReference type="InterPro" id="IPR039586">
    <property type="entry name" value="CFAP46"/>
</dbReference>
<evidence type="ECO:0000313" key="3">
    <source>
        <dbReference type="Proteomes" id="UP000234681"/>
    </source>
</evidence>
<dbReference type="GO" id="GO:0035082">
    <property type="term" value="P:axoneme assembly"/>
    <property type="evidence" value="ECO:0007669"/>
    <property type="project" value="InterPro"/>
</dbReference>
<evidence type="ECO:0000313" key="2">
    <source>
        <dbReference type="EMBL" id="EDM11853.1"/>
    </source>
</evidence>
<feature type="region of interest" description="Disordered" evidence="1">
    <location>
        <begin position="564"/>
        <end position="592"/>
    </location>
</feature>
<evidence type="ECO:0000256" key="1">
    <source>
        <dbReference type="SAM" id="MobiDB-lite"/>
    </source>
</evidence>
<organism evidence="2 3">
    <name type="scientific">Rattus norvegicus</name>
    <name type="common">Rat</name>
    <dbReference type="NCBI Taxonomy" id="10116"/>
    <lineage>
        <taxon>Eukaryota</taxon>
        <taxon>Metazoa</taxon>
        <taxon>Chordata</taxon>
        <taxon>Craniata</taxon>
        <taxon>Vertebrata</taxon>
        <taxon>Euteleostomi</taxon>
        <taxon>Mammalia</taxon>
        <taxon>Eutheria</taxon>
        <taxon>Euarchontoglires</taxon>
        <taxon>Glires</taxon>
        <taxon>Rodentia</taxon>
        <taxon>Myomorpha</taxon>
        <taxon>Muroidea</taxon>
        <taxon>Muridae</taxon>
        <taxon>Murinae</taxon>
        <taxon>Rattus</taxon>
    </lineage>
</organism>
<feature type="region of interest" description="Disordered" evidence="1">
    <location>
        <begin position="654"/>
        <end position="674"/>
    </location>
</feature>
<dbReference type="PANTHER" id="PTHR15977:SF15">
    <property type="entry name" value="CILIA- AND FLAGELLA-ASSOCIATED PROTEIN 46"/>
    <property type="match status" value="1"/>
</dbReference>
<dbReference type="Proteomes" id="UP000234681">
    <property type="component" value="Chromosome 1"/>
</dbReference>
<name>A6HXC2_RAT</name>